<evidence type="ECO:0000313" key="2">
    <source>
        <dbReference type="EMBL" id="MEE2001899.1"/>
    </source>
</evidence>
<dbReference type="EMBL" id="JAUHLI010000009">
    <property type="protein sequence ID" value="MEE2001899.1"/>
    <property type="molecule type" value="Genomic_DNA"/>
</dbReference>
<keyword evidence="3" id="KW-1185">Reference proteome</keyword>
<proteinExistence type="predicted"/>
<evidence type="ECO:0000313" key="3">
    <source>
        <dbReference type="Proteomes" id="UP001336314"/>
    </source>
</evidence>
<name>A0ABU7J5V3_9GAMM</name>
<organism evidence="2 3">
    <name type="scientific">Alkalimonas cellulosilytica</name>
    <dbReference type="NCBI Taxonomy" id="3058395"/>
    <lineage>
        <taxon>Bacteria</taxon>
        <taxon>Pseudomonadati</taxon>
        <taxon>Pseudomonadota</taxon>
        <taxon>Gammaproteobacteria</taxon>
        <taxon>Alkalimonas</taxon>
    </lineage>
</organism>
<feature type="signal peptide" evidence="1">
    <location>
        <begin position="1"/>
        <end position="17"/>
    </location>
</feature>
<accession>A0ABU7J5V3</accession>
<dbReference type="RefSeq" id="WP_330128983.1">
    <property type="nucleotide sequence ID" value="NZ_JAUHLI010000009.1"/>
</dbReference>
<feature type="chain" id="PRO_5046748148" evidence="1">
    <location>
        <begin position="18"/>
        <end position="145"/>
    </location>
</feature>
<comment type="caution">
    <text evidence="2">The sequence shown here is derived from an EMBL/GenBank/DDBJ whole genome shotgun (WGS) entry which is preliminary data.</text>
</comment>
<dbReference type="Proteomes" id="UP001336314">
    <property type="component" value="Unassembled WGS sequence"/>
</dbReference>
<reference evidence="2 3" key="1">
    <citation type="submission" date="2023-07" db="EMBL/GenBank/DDBJ databases">
        <title>Alkalimonas sp., MEB108 novel, alkaliphilic bacterium isolated from Lonar Lake, India.</title>
        <authorList>
            <person name="Joshi A."/>
            <person name="Thite S."/>
        </authorList>
    </citation>
    <scope>NUCLEOTIDE SEQUENCE [LARGE SCALE GENOMIC DNA]</scope>
    <source>
        <strain evidence="2 3">MEB108</strain>
    </source>
</reference>
<sequence length="145" mass="15949">MRTIVLLLACMVTLNVAESIHVPIPSQLCSQQDSMFAGASIIYSECQDDIDAIVVHGIQSSHSFEALLQFAQSYQNEQVALDEAITDPLFDGLVVALTPFDPAMSISHDEVSTIEFSLSDKAVFFIRETGRWQVITVLPANSSHY</sequence>
<protein>
    <submittedName>
        <fullName evidence="2">Uncharacterized protein</fullName>
    </submittedName>
</protein>
<evidence type="ECO:0000256" key="1">
    <source>
        <dbReference type="SAM" id="SignalP"/>
    </source>
</evidence>
<keyword evidence="1" id="KW-0732">Signal</keyword>
<gene>
    <name evidence="2" type="ORF">QWY20_10590</name>
</gene>